<reference evidence="3" key="2">
    <citation type="submission" date="2020-09" db="EMBL/GenBank/DDBJ databases">
        <authorList>
            <person name="Sun Q."/>
            <person name="Kim S."/>
        </authorList>
    </citation>
    <scope>NUCLEOTIDE SEQUENCE</scope>
    <source>
        <strain evidence="3">KCTC 42651</strain>
    </source>
</reference>
<dbReference type="Pfam" id="PF13561">
    <property type="entry name" value="adh_short_C2"/>
    <property type="match status" value="1"/>
</dbReference>
<dbReference type="Gene3D" id="3.40.50.720">
    <property type="entry name" value="NAD(P)-binding Rossmann-like Domain"/>
    <property type="match status" value="1"/>
</dbReference>
<evidence type="ECO:0000313" key="4">
    <source>
        <dbReference type="Proteomes" id="UP000630353"/>
    </source>
</evidence>
<dbReference type="SUPFAM" id="SSF51735">
    <property type="entry name" value="NAD(P)-binding Rossmann-fold domains"/>
    <property type="match status" value="1"/>
</dbReference>
<dbReference type="GO" id="GO:0016616">
    <property type="term" value="F:oxidoreductase activity, acting on the CH-OH group of donors, NAD or NADP as acceptor"/>
    <property type="evidence" value="ECO:0007669"/>
    <property type="project" value="TreeGrafter"/>
</dbReference>
<dbReference type="CDD" id="cd05233">
    <property type="entry name" value="SDR_c"/>
    <property type="match status" value="1"/>
</dbReference>
<evidence type="ECO:0000256" key="1">
    <source>
        <dbReference type="ARBA" id="ARBA00006484"/>
    </source>
</evidence>
<evidence type="ECO:0000313" key="3">
    <source>
        <dbReference type="EMBL" id="GHD62421.1"/>
    </source>
</evidence>
<dbReference type="InterPro" id="IPR036291">
    <property type="entry name" value="NAD(P)-bd_dom_sf"/>
</dbReference>
<dbReference type="PANTHER" id="PTHR42760:SF115">
    <property type="entry name" value="3-OXOACYL-[ACYL-CARRIER-PROTEIN] REDUCTASE FABG"/>
    <property type="match status" value="1"/>
</dbReference>
<keyword evidence="4" id="KW-1185">Reference proteome</keyword>
<dbReference type="InterPro" id="IPR002347">
    <property type="entry name" value="SDR_fam"/>
</dbReference>
<dbReference type="AlphaFoldDB" id="A0A918XY21"/>
<keyword evidence="2" id="KW-0560">Oxidoreductase</keyword>
<organism evidence="3 4">
    <name type="scientific">Thalassobaculum fulvum</name>
    <dbReference type="NCBI Taxonomy" id="1633335"/>
    <lineage>
        <taxon>Bacteria</taxon>
        <taxon>Pseudomonadati</taxon>
        <taxon>Pseudomonadota</taxon>
        <taxon>Alphaproteobacteria</taxon>
        <taxon>Rhodospirillales</taxon>
        <taxon>Thalassobaculaceae</taxon>
        <taxon>Thalassobaculum</taxon>
    </lineage>
</organism>
<dbReference type="PRINTS" id="PR00081">
    <property type="entry name" value="GDHRDH"/>
</dbReference>
<comment type="similarity">
    <text evidence="1">Belongs to the short-chain dehydrogenases/reductases (SDR) family.</text>
</comment>
<dbReference type="RefSeq" id="WP_189995074.1">
    <property type="nucleotide sequence ID" value="NZ_BMZS01000014.1"/>
</dbReference>
<evidence type="ECO:0000256" key="2">
    <source>
        <dbReference type="ARBA" id="ARBA00023002"/>
    </source>
</evidence>
<dbReference type="PRINTS" id="PR00080">
    <property type="entry name" value="SDRFAMILY"/>
</dbReference>
<proteinExistence type="inferred from homology"/>
<dbReference type="EMBL" id="BMZS01000014">
    <property type="protein sequence ID" value="GHD62421.1"/>
    <property type="molecule type" value="Genomic_DNA"/>
</dbReference>
<dbReference type="PANTHER" id="PTHR42760">
    <property type="entry name" value="SHORT-CHAIN DEHYDROGENASES/REDUCTASES FAMILY MEMBER"/>
    <property type="match status" value="1"/>
</dbReference>
<protein>
    <submittedName>
        <fullName evidence="3">Oxidoreductase</fullName>
    </submittedName>
</protein>
<reference evidence="3" key="1">
    <citation type="journal article" date="2014" name="Int. J. Syst. Evol. Microbiol.">
        <title>Complete genome sequence of Corynebacterium casei LMG S-19264T (=DSM 44701T), isolated from a smear-ripened cheese.</title>
        <authorList>
            <consortium name="US DOE Joint Genome Institute (JGI-PGF)"/>
            <person name="Walter F."/>
            <person name="Albersmeier A."/>
            <person name="Kalinowski J."/>
            <person name="Ruckert C."/>
        </authorList>
    </citation>
    <scope>NUCLEOTIDE SEQUENCE</scope>
    <source>
        <strain evidence="3">KCTC 42651</strain>
    </source>
</reference>
<sequence length="264" mass="27461">MSKAVGSLEGRVAVVTGGASGIGGACVRLMAARGARVVVADLNAEAAAKMAAEVGGVAMGVDVRDADAVQALAVRVEREVGPTDIVVTSAGIVQPPLPPEDLPLELYDNVVAVNLRGTYLTARAFAAYMLKRRSGAIVTISSVTAERSTPLHAYAPTKAAVTNLTMGLASEWGRAGIRVNTVEPGYTRTPALQDQIDRGYRDPTLLEENSALGRMVEPEEIARAVGFLVSDEASAITGIALPVDAGYFCAGSWHPYGGVRKRGT</sequence>
<comment type="caution">
    <text evidence="3">The sequence shown here is derived from an EMBL/GenBank/DDBJ whole genome shotgun (WGS) entry which is preliminary data.</text>
</comment>
<dbReference type="PROSITE" id="PS51257">
    <property type="entry name" value="PROKAR_LIPOPROTEIN"/>
    <property type="match status" value="1"/>
</dbReference>
<dbReference type="Proteomes" id="UP000630353">
    <property type="component" value="Unassembled WGS sequence"/>
</dbReference>
<dbReference type="FunFam" id="3.40.50.720:FF:000084">
    <property type="entry name" value="Short-chain dehydrogenase reductase"/>
    <property type="match status" value="1"/>
</dbReference>
<gene>
    <name evidence="3" type="ORF">GCM10017083_51240</name>
</gene>
<accession>A0A918XY21</accession>
<name>A0A918XY21_9PROT</name>